<name>A0A4Y8D8L1_9HELO</name>
<comment type="caution">
    <text evidence="2">The sequence shown here is derived from an EMBL/GenBank/DDBJ whole genome shotgun (WGS) entry which is preliminary data.</text>
</comment>
<protein>
    <recommendedName>
        <fullName evidence="4">Thioester reductase (TE) domain-containing protein</fullName>
    </recommendedName>
</protein>
<dbReference type="STRING" id="38488.A0A4Y8D8L1"/>
<gene>
    <name evidence="2" type="ORF">BOTCAL_0074g00350</name>
</gene>
<dbReference type="AlphaFoldDB" id="A0A4Y8D8L1"/>
<evidence type="ECO:0000313" key="2">
    <source>
        <dbReference type="EMBL" id="TEY74304.1"/>
    </source>
</evidence>
<dbReference type="OrthoDB" id="329835at2759"/>
<dbReference type="EMBL" id="PHWZ01000074">
    <property type="protein sequence ID" value="TEY74304.1"/>
    <property type="molecule type" value="Genomic_DNA"/>
</dbReference>
<dbReference type="Proteomes" id="UP000297299">
    <property type="component" value="Unassembled WGS sequence"/>
</dbReference>
<accession>A0A4Y8D8L1</accession>
<keyword evidence="3" id="KW-1185">Reference proteome</keyword>
<organism evidence="2 3">
    <name type="scientific">Botryotinia calthae</name>
    <dbReference type="NCBI Taxonomy" id="38488"/>
    <lineage>
        <taxon>Eukaryota</taxon>
        <taxon>Fungi</taxon>
        <taxon>Dikarya</taxon>
        <taxon>Ascomycota</taxon>
        <taxon>Pezizomycotina</taxon>
        <taxon>Leotiomycetes</taxon>
        <taxon>Helotiales</taxon>
        <taxon>Sclerotiniaceae</taxon>
        <taxon>Botryotinia</taxon>
    </lineage>
</organism>
<sequence>MHYVSSAGVTRFSGLETYPEGFVAEHPPPEATNSSSNSNQELDSYSITKWASEVIVERSNRPSSITGKNAPKHDLLTNVLEYSKTLKSVPILEGWTGVFDMISVDILAQIILSSVLDISSEEIDNEPTTVYRHACGEIRFPTAGNGLLEFVQAQLNNWGSPGRDNVVTRVSLKSWVGNARRAGMDTLVAEYLEGINILESVPMLPILEGSLSHEQHKARDFGQAKVDGA</sequence>
<proteinExistence type="predicted"/>
<dbReference type="Gene3D" id="3.40.50.720">
    <property type="entry name" value="NAD(P)-binding Rossmann-like Domain"/>
    <property type="match status" value="1"/>
</dbReference>
<feature type="compositionally biased region" description="Polar residues" evidence="1">
    <location>
        <begin position="31"/>
        <end position="40"/>
    </location>
</feature>
<reference evidence="2 3" key="1">
    <citation type="submission" date="2017-11" db="EMBL/GenBank/DDBJ databases">
        <title>Comparative genomics of Botrytis spp.</title>
        <authorList>
            <person name="Valero-Jimenez C.A."/>
            <person name="Tapia P."/>
            <person name="Veloso J."/>
            <person name="Silva-Moreno E."/>
            <person name="Staats M."/>
            <person name="Valdes J.H."/>
            <person name="Van Kan J.A.L."/>
        </authorList>
    </citation>
    <scope>NUCLEOTIDE SEQUENCE [LARGE SCALE GENOMIC DNA]</scope>
    <source>
        <strain evidence="2 3">MUCL2830</strain>
    </source>
</reference>
<feature type="region of interest" description="Disordered" evidence="1">
    <location>
        <begin position="20"/>
        <end position="40"/>
    </location>
</feature>
<evidence type="ECO:0008006" key="4">
    <source>
        <dbReference type="Google" id="ProtNLM"/>
    </source>
</evidence>
<evidence type="ECO:0000256" key="1">
    <source>
        <dbReference type="SAM" id="MobiDB-lite"/>
    </source>
</evidence>
<evidence type="ECO:0000313" key="3">
    <source>
        <dbReference type="Proteomes" id="UP000297299"/>
    </source>
</evidence>